<organism evidence="1 2">
    <name type="scientific">Streptococcus pseudopneumoniae</name>
    <dbReference type="NCBI Taxonomy" id="257758"/>
    <lineage>
        <taxon>Bacteria</taxon>
        <taxon>Bacillati</taxon>
        <taxon>Bacillota</taxon>
        <taxon>Bacilli</taxon>
        <taxon>Lactobacillales</taxon>
        <taxon>Streptococcaceae</taxon>
        <taxon>Streptococcus</taxon>
    </lineage>
</organism>
<sequence>MIFRPLKVLQFYNTVGLSPSPRASMSFTPSLYIFSRGKALNSERTPRKWIYPPIIYQADKDDNKPS</sequence>
<evidence type="ECO:0000313" key="1">
    <source>
        <dbReference type="EMBL" id="RJY14816.1"/>
    </source>
</evidence>
<dbReference type="Proteomes" id="UP000285038">
    <property type="component" value="Unassembled WGS sequence"/>
</dbReference>
<proteinExistence type="predicted"/>
<comment type="caution">
    <text evidence="1">The sequence shown here is derived from an EMBL/GenBank/DDBJ whole genome shotgun (WGS) entry which is preliminary data.</text>
</comment>
<accession>A0ABX9PBN9</accession>
<reference evidence="1 2" key="1">
    <citation type="submission" date="2018-09" db="EMBL/GenBank/DDBJ databases">
        <authorList>
            <person name="Handem S."/>
        </authorList>
    </citation>
    <scope>NUCLEOTIDE SEQUENCE [LARGE SCALE GENOMIC DNA]</scope>
    <source>
        <strain evidence="1 2">Spain2270</strain>
    </source>
</reference>
<dbReference type="EMBL" id="RAHZ01000008">
    <property type="protein sequence ID" value="RJY14816.1"/>
    <property type="molecule type" value="Genomic_DNA"/>
</dbReference>
<evidence type="ECO:0000313" key="2">
    <source>
        <dbReference type="Proteomes" id="UP000285038"/>
    </source>
</evidence>
<keyword evidence="2" id="KW-1185">Reference proteome</keyword>
<protein>
    <submittedName>
        <fullName evidence="1">Uncharacterized protein</fullName>
    </submittedName>
</protein>
<gene>
    <name evidence="1" type="ORF">D6867_01745</name>
</gene>
<name>A0ABX9PBN9_9STRE</name>